<dbReference type="Proteomes" id="UP000183832">
    <property type="component" value="Unassembled WGS sequence"/>
</dbReference>
<proteinExistence type="predicted"/>
<dbReference type="AlphaFoldDB" id="A0A1J1ICE4"/>
<dbReference type="EMBL" id="CVRI01000047">
    <property type="protein sequence ID" value="CRK97957.1"/>
    <property type="molecule type" value="Genomic_DNA"/>
</dbReference>
<organism evidence="1 2">
    <name type="scientific">Clunio marinus</name>
    <dbReference type="NCBI Taxonomy" id="568069"/>
    <lineage>
        <taxon>Eukaryota</taxon>
        <taxon>Metazoa</taxon>
        <taxon>Ecdysozoa</taxon>
        <taxon>Arthropoda</taxon>
        <taxon>Hexapoda</taxon>
        <taxon>Insecta</taxon>
        <taxon>Pterygota</taxon>
        <taxon>Neoptera</taxon>
        <taxon>Endopterygota</taxon>
        <taxon>Diptera</taxon>
        <taxon>Nematocera</taxon>
        <taxon>Chironomoidea</taxon>
        <taxon>Chironomidae</taxon>
        <taxon>Clunio</taxon>
    </lineage>
</organism>
<gene>
    <name evidence="1" type="ORF">CLUMA_CG011329</name>
</gene>
<sequence>MLPNQLSKVNNKKKNIVEALRYGIMVGLKLKLRHITYNSDRNIMNEENVFSKATSLTFSLSRKSNRLEIESTFTLGYLRQFLPKVLCFYRKSKRRANKVNYSKQYKGETENEAHGDRKRFLFLYPIFISIQSSVVENFLHRLISKEIKPLRKIIKLRLPPAIDNETL</sequence>
<protein>
    <submittedName>
        <fullName evidence="1">CLUMA_CG011329, isoform A</fullName>
    </submittedName>
</protein>
<name>A0A1J1ICE4_9DIPT</name>
<keyword evidence="2" id="KW-1185">Reference proteome</keyword>
<reference evidence="1 2" key="1">
    <citation type="submission" date="2015-04" db="EMBL/GenBank/DDBJ databases">
        <authorList>
            <person name="Syromyatnikov M.Y."/>
            <person name="Popov V.N."/>
        </authorList>
    </citation>
    <scope>NUCLEOTIDE SEQUENCE [LARGE SCALE GENOMIC DNA]</scope>
</reference>
<accession>A0A1J1ICE4</accession>
<evidence type="ECO:0000313" key="2">
    <source>
        <dbReference type="Proteomes" id="UP000183832"/>
    </source>
</evidence>
<evidence type="ECO:0000313" key="1">
    <source>
        <dbReference type="EMBL" id="CRK97957.1"/>
    </source>
</evidence>